<dbReference type="AlphaFoldDB" id="A0AA87MLU6"/>
<dbReference type="EMBL" id="AKWM02000084">
    <property type="protein sequence ID" value="EKR98090.1"/>
    <property type="molecule type" value="Genomic_DNA"/>
</dbReference>
<accession>A0AA87MLU6</accession>
<evidence type="ECO:0000313" key="1">
    <source>
        <dbReference type="EMBL" id="EKR98090.1"/>
    </source>
</evidence>
<evidence type="ECO:0000313" key="2">
    <source>
        <dbReference type="Proteomes" id="UP000001343"/>
    </source>
</evidence>
<name>A0AA87MLU6_9LEPT</name>
<dbReference type="Proteomes" id="UP000001343">
    <property type="component" value="Unassembled WGS sequence"/>
</dbReference>
<proteinExistence type="predicted"/>
<gene>
    <name evidence="1" type="ORF">LEP1GSC125_1583</name>
</gene>
<dbReference type="RefSeq" id="WP_002746211.1">
    <property type="nucleotide sequence ID" value="NZ_AKWM02000084.1"/>
</dbReference>
<comment type="caution">
    <text evidence="1">The sequence shown here is derived from an EMBL/GenBank/DDBJ whole genome shotgun (WGS) entry which is preliminary data.</text>
</comment>
<organism evidence="1 2">
    <name type="scientific">Leptospira mayottensis 200901122</name>
    <dbReference type="NCBI Taxonomy" id="1193010"/>
    <lineage>
        <taxon>Bacteria</taxon>
        <taxon>Pseudomonadati</taxon>
        <taxon>Spirochaetota</taxon>
        <taxon>Spirochaetia</taxon>
        <taxon>Leptospirales</taxon>
        <taxon>Leptospiraceae</taxon>
        <taxon>Leptospira</taxon>
    </lineage>
</organism>
<reference evidence="1 2" key="1">
    <citation type="journal article" date="2014" name="Int. J. Syst. Evol. Microbiol.">
        <title>Leptospira mayottensis sp. nov., a pathogenic species of the genus Leptospira isolated from humans.</title>
        <authorList>
            <person name="Bourhy P."/>
            <person name="Collet L."/>
            <person name="Brisse S."/>
            <person name="Picardeau M."/>
        </authorList>
    </citation>
    <scope>NUCLEOTIDE SEQUENCE [LARGE SCALE GENOMIC DNA]</scope>
    <source>
        <strain evidence="1 2">200901122</strain>
    </source>
</reference>
<sequence length="110" mass="12838">MKKLRAIRSYYADKINEQFGADGDFLNDKRLGPAELGLLYNALYLRPQTNYSVNELSQYTGNTANETNEILNNLNLFGYSEIIHFKDPNKTELEQKWIIQDKSFERSIVR</sequence>
<protein>
    <submittedName>
        <fullName evidence="1">Uncharacterized protein</fullName>
    </submittedName>
</protein>